<evidence type="ECO:0000259" key="10">
    <source>
        <dbReference type="PROSITE" id="PS50157"/>
    </source>
</evidence>
<feature type="transmembrane region" description="Helical" evidence="9">
    <location>
        <begin position="28"/>
        <end position="45"/>
    </location>
</feature>
<comment type="subcellular location">
    <subcellularLocation>
        <location evidence="1">Nucleus</location>
    </subcellularLocation>
</comment>
<feature type="region of interest" description="Disordered" evidence="8">
    <location>
        <begin position="232"/>
        <end position="279"/>
    </location>
</feature>
<evidence type="ECO:0000256" key="2">
    <source>
        <dbReference type="ARBA" id="ARBA00022723"/>
    </source>
</evidence>
<keyword evidence="2" id="KW-0479">Metal-binding</keyword>
<dbReference type="PROSITE" id="PS00028">
    <property type="entry name" value="ZINC_FINGER_C2H2_1"/>
    <property type="match status" value="10"/>
</dbReference>
<evidence type="ECO:0000256" key="4">
    <source>
        <dbReference type="ARBA" id="ARBA00022771"/>
    </source>
</evidence>
<dbReference type="GO" id="GO:0008270">
    <property type="term" value="F:zinc ion binding"/>
    <property type="evidence" value="ECO:0007669"/>
    <property type="project" value="UniProtKB-KW"/>
</dbReference>
<dbReference type="GO" id="GO:0005634">
    <property type="term" value="C:nucleus"/>
    <property type="evidence" value="ECO:0007669"/>
    <property type="project" value="UniProtKB-SubCell"/>
</dbReference>
<dbReference type="InterPro" id="IPR050331">
    <property type="entry name" value="Zinc_finger"/>
</dbReference>
<keyword evidence="9" id="KW-0472">Membrane</keyword>
<dbReference type="SUPFAM" id="SSF57667">
    <property type="entry name" value="beta-beta-alpha zinc fingers"/>
    <property type="match status" value="3"/>
</dbReference>
<gene>
    <name evidence="11" type="primary">Prdm14</name>
</gene>
<dbReference type="SMART" id="SM00355">
    <property type="entry name" value="ZnF_C2H2"/>
    <property type="match status" value="11"/>
</dbReference>
<organism evidence="11">
    <name type="scientific">Phallusia mammillata</name>
    <dbReference type="NCBI Taxonomy" id="59560"/>
    <lineage>
        <taxon>Eukaryota</taxon>
        <taxon>Metazoa</taxon>
        <taxon>Chordata</taxon>
        <taxon>Tunicata</taxon>
        <taxon>Ascidiacea</taxon>
        <taxon>Phlebobranchia</taxon>
        <taxon>Ascidiidae</taxon>
        <taxon>Phallusia</taxon>
    </lineage>
</organism>
<protein>
    <submittedName>
        <fullName evidence="11">ZF(C2H2)-38 zinc finger protein 38</fullName>
    </submittedName>
</protein>
<dbReference type="PANTHER" id="PTHR16515:SF66">
    <property type="entry name" value="C2H2-TYPE DOMAIN-CONTAINING PROTEIN"/>
    <property type="match status" value="1"/>
</dbReference>
<feature type="domain" description="C2H2-type" evidence="10">
    <location>
        <begin position="305"/>
        <end position="333"/>
    </location>
</feature>
<dbReference type="InterPro" id="IPR013087">
    <property type="entry name" value="Znf_C2H2_type"/>
</dbReference>
<dbReference type="FunFam" id="3.30.160.60:FF:000446">
    <property type="entry name" value="Zinc finger protein"/>
    <property type="match status" value="1"/>
</dbReference>
<dbReference type="PANTHER" id="PTHR16515">
    <property type="entry name" value="PR DOMAIN ZINC FINGER PROTEIN"/>
    <property type="match status" value="1"/>
</dbReference>
<evidence type="ECO:0000256" key="3">
    <source>
        <dbReference type="ARBA" id="ARBA00022737"/>
    </source>
</evidence>
<evidence type="ECO:0000256" key="5">
    <source>
        <dbReference type="ARBA" id="ARBA00022833"/>
    </source>
</evidence>
<dbReference type="PROSITE" id="PS50157">
    <property type="entry name" value="ZINC_FINGER_C2H2_2"/>
    <property type="match status" value="8"/>
</dbReference>
<proteinExistence type="evidence at transcript level"/>
<evidence type="ECO:0000256" key="8">
    <source>
        <dbReference type="SAM" id="MobiDB-lite"/>
    </source>
</evidence>
<feature type="domain" description="C2H2-type" evidence="10">
    <location>
        <begin position="810"/>
        <end position="837"/>
    </location>
</feature>
<keyword evidence="6" id="KW-0539">Nucleus</keyword>
<dbReference type="Gene3D" id="3.30.160.60">
    <property type="entry name" value="Classic Zinc Finger"/>
    <property type="match status" value="6"/>
</dbReference>
<sequence length="1196" mass="133657">MLPQRPCKLIKRTATCAYKQKPKRSGCWIFRVISGFLFCGFYNMISSLRHDISAKNKLDVKMNLGDPNPLTYYPTEQYQSSPYRHAYSSTGGPPPSIPNINQSNGQPQYPNSGAYYQNQVYSQPPLPPMNHVRPPISAQDHNTMTPQRPLYPATSQYPNPSEVQLRRETPYQVQNEQPAMHYQATQNTNNNHMLNQAPHPPFNSPKMASALPPGSMVGGHCINGPWPNNNQYGTSFPTSGMKSLQSPSSFSENQNTSSSAEGDSSVSQPTPNKRSYPCPKCSKVFKRGDHLKRHLLSVHDREHPYQCGECSKGFASVNTLTRHCQASHPGISTKGHLCVRCELRYRSITELEGHAVSLHLAQDAEYMKNINKSSKTFQCEICHKTVSSEKNLKRHIKKLHGENAKNILSCAICEQSFISNESLKEHMCRAHASSSVTPAIENSTPVMTEPTVIQSPMVNKTNMPLDHERQFATKPNAVPTSIQRMSKEMPQQHLVDQKPMNLPQPVYQQPDRNSMKTMLECATDPYQQPASDAGQVASNAPLPVTSVNSYLSSDTHANSVSYTAKLQAPITKSEEQEISSVSEAFSMAMKTLSEFSYDDLSYNSSEYVPTSLSVFQSNLPMPNFHYPSAVQLNQTNPGPKNMATPPSSQSMFVAGPAVPFSEISSTQLKQDSQGVGQPLAVDINATSLHQDEAGATHLQYPLPDGSVANAAALARRGRPKKKKSALVNGESDELSTNGMIVKTDASNNSGKFTCTVCHEIYEGIDNLMQHVESIHLSANPHECCICNKRFAQAGNVKRHIRFVHLRERPFQCRDCDSTFDRLCYLQRHMRSHVDSKVQTSDTSHLNPCNCPECGKKCLTAHHLRGHMQRKHFAKNNEQSEKLVRKYSHLFERPDGFNKSNLDAKPYNEFGQSISPKNRRKRFTKNKMDNGAQQIPVPYTNCHGMYSVHPTSMADYGANATTSTLHDTNFNGNLPSGSISTYSTYQEAGPNSNATLFEQNLSTGNNKQQKSHLEKLLSETSTDNSNFIVSDKRKSLGRLSDENTKAPNSRKSYKLYNISCNFSKLKQRLLRYKCQHCPGRQFSSLGLLKSHIAIVHHSTTRRHLCLLCGHSFSSNLLLMAHVSKRHTNRPKRLMASRKKRAKRMSFENSPHGSGIINSKELPDQCSPDIQQMFNKEQTFQSNMHSVVNLPTHSLVPT</sequence>
<feature type="domain" description="C2H2-type" evidence="10">
    <location>
        <begin position="408"/>
        <end position="436"/>
    </location>
</feature>
<feature type="domain" description="C2H2-type" evidence="10">
    <location>
        <begin position="377"/>
        <end position="405"/>
    </location>
</feature>
<feature type="compositionally biased region" description="Polar residues" evidence="8">
    <location>
        <begin position="232"/>
        <end position="245"/>
    </location>
</feature>
<keyword evidence="4 7" id="KW-0863">Zinc-finger</keyword>
<evidence type="ECO:0000256" key="9">
    <source>
        <dbReference type="SAM" id="Phobius"/>
    </source>
</evidence>
<dbReference type="Pfam" id="PF00096">
    <property type="entry name" value="zf-C2H2"/>
    <property type="match status" value="5"/>
</dbReference>
<evidence type="ECO:0000256" key="1">
    <source>
        <dbReference type="ARBA" id="ARBA00004123"/>
    </source>
</evidence>
<feature type="region of interest" description="Disordered" evidence="8">
    <location>
        <begin position="82"/>
        <end position="109"/>
    </location>
</feature>
<dbReference type="EMBL" id="LR789273">
    <property type="protein sequence ID" value="CAB3265135.1"/>
    <property type="molecule type" value="mRNA"/>
</dbReference>
<dbReference type="AlphaFoldDB" id="A0A6F9DQF8"/>
<keyword evidence="5" id="KW-0862">Zinc</keyword>
<keyword evidence="3" id="KW-0677">Repeat</keyword>
<name>A0A6F9DQF8_9ASCI</name>
<keyword evidence="9" id="KW-1133">Transmembrane helix</keyword>
<evidence type="ECO:0000256" key="7">
    <source>
        <dbReference type="PROSITE-ProRule" id="PRU00042"/>
    </source>
</evidence>
<reference evidence="11" key="1">
    <citation type="submission" date="2020-04" db="EMBL/GenBank/DDBJ databases">
        <authorList>
            <person name="Neveu A P."/>
        </authorList>
    </citation>
    <scope>NUCLEOTIDE SEQUENCE</scope>
    <source>
        <tissue evidence="11">Whole embryo</tissue>
    </source>
</reference>
<accession>A0A6F9DQF8</accession>
<dbReference type="InterPro" id="IPR036236">
    <property type="entry name" value="Znf_C2H2_sf"/>
</dbReference>
<feature type="domain" description="C2H2-type" evidence="10">
    <location>
        <begin position="752"/>
        <end position="780"/>
    </location>
</feature>
<feature type="domain" description="C2H2-type" evidence="10">
    <location>
        <begin position="781"/>
        <end position="809"/>
    </location>
</feature>
<evidence type="ECO:0000256" key="6">
    <source>
        <dbReference type="ARBA" id="ARBA00023242"/>
    </source>
</evidence>
<feature type="compositionally biased region" description="Low complexity" evidence="8">
    <location>
        <begin position="246"/>
        <end position="259"/>
    </location>
</feature>
<feature type="domain" description="C2H2-type" evidence="10">
    <location>
        <begin position="276"/>
        <end position="304"/>
    </location>
</feature>
<feature type="compositionally biased region" description="Polar residues" evidence="8">
    <location>
        <begin position="260"/>
        <end position="273"/>
    </location>
</feature>
<feature type="domain" description="C2H2-type" evidence="10">
    <location>
        <begin position="1102"/>
        <end position="1130"/>
    </location>
</feature>
<feature type="region of interest" description="Disordered" evidence="8">
    <location>
        <begin position="1140"/>
        <end position="1161"/>
    </location>
</feature>
<dbReference type="GO" id="GO:0010468">
    <property type="term" value="P:regulation of gene expression"/>
    <property type="evidence" value="ECO:0007669"/>
    <property type="project" value="TreeGrafter"/>
</dbReference>
<keyword evidence="9" id="KW-0812">Transmembrane</keyword>
<evidence type="ECO:0000313" key="11">
    <source>
        <dbReference type="EMBL" id="CAB3265135.1"/>
    </source>
</evidence>